<gene>
    <name evidence="1" type="ORF">PSTG_08602</name>
</gene>
<evidence type="ECO:0000313" key="2">
    <source>
        <dbReference type="Proteomes" id="UP000054564"/>
    </source>
</evidence>
<comment type="caution">
    <text evidence="1">The sequence shown here is derived from an EMBL/GenBank/DDBJ whole genome shotgun (WGS) entry which is preliminary data.</text>
</comment>
<name>A0A0L0VFW0_9BASI</name>
<dbReference type="AlphaFoldDB" id="A0A0L0VFW0"/>
<organism evidence="1 2">
    <name type="scientific">Puccinia striiformis f. sp. tritici PST-78</name>
    <dbReference type="NCBI Taxonomy" id="1165861"/>
    <lineage>
        <taxon>Eukaryota</taxon>
        <taxon>Fungi</taxon>
        <taxon>Dikarya</taxon>
        <taxon>Basidiomycota</taxon>
        <taxon>Pucciniomycotina</taxon>
        <taxon>Pucciniomycetes</taxon>
        <taxon>Pucciniales</taxon>
        <taxon>Pucciniaceae</taxon>
        <taxon>Puccinia</taxon>
    </lineage>
</organism>
<sequence length="415" mass="45989">MEDSKSKVCSNSQINLVLAKLRKLSEKCSSGPITCHERKDLTIDRMETKTRVFTRLKSIHLPSLKDHVNSLLIALDLKTSEMTSSPDIELILKITSRLGDTLDEIISCIQAVAHGPPLPFETHDGGLKSMKRFRCRGLHVTIKKTIELVLPTLFTSCSNFITACMTSHAHLGYLNHSTRISKMREELLQNASYPCTMIDRAIAWSHKSDLGLVQEAWSLGIGPLDDALQSLTKIKNRSHALNIELSAMNLTNDQENPKNQQEKIAKVAQSAMAFIKLTRILLRKLSTTTTTEGLHFALDPNINSETLTQLSKSIAPINGAVMSIDMGLSSLPGGHLSHNTRIIRHSIEFCSIKLESFLVLLACNVVPLPPPSEGVDNHSTSSENQFEAYIFDWKNLLRIATNQCLDACASMPIDI</sequence>
<dbReference type="PANTHER" id="PTHR33069:SF3">
    <property type="entry name" value="DYNEIN HEAVY CHAIN TAIL DOMAIN-CONTAINING PROTEIN"/>
    <property type="match status" value="1"/>
</dbReference>
<protein>
    <submittedName>
        <fullName evidence="1">Uncharacterized protein</fullName>
    </submittedName>
</protein>
<accession>A0A0L0VFW0</accession>
<dbReference type="OrthoDB" id="2509035at2759"/>
<evidence type="ECO:0000313" key="1">
    <source>
        <dbReference type="EMBL" id="KNE98138.1"/>
    </source>
</evidence>
<dbReference type="Proteomes" id="UP000054564">
    <property type="component" value="Unassembled WGS sequence"/>
</dbReference>
<keyword evidence="2" id="KW-1185">Reference proteome</keyword>
<proteinExistence type="predicted"/>
<reference evidence="2" key="1">
    <citation type="submission" date="2014-03" db="EMBL/GenBank/DDBJ databases">
        <title>The Genome Sequence of Puccinia striiformis f. sp. tritici PST-78.</title>
        <authorList>
            <consortium name="The Broad Institute Genome Sequencing Platform"/>
            <person name="Cuomo C."/>
            <person name="Hulbert S."/>
            <person name="Chen X."/>
            <person name="Walker B."/>
            <person name="Young S.K."/>
            <person name="Zeng Q."/>
            <person name="Gargeya S."/>
            <person name="Fitzgerald M."/>
            <person name="Haas B."/>
            <person name="Abouelleil A."/>
            <person name="Alvarado L."/>
            <person name="Arachchi H.M."/>
            <person name="Berlin A.M."/>
            <person name="Chapman S.B."/>
            <person name="Goldberg J."/>
            <person name="Griggs A."/>
            <person name="Gujja S."/>
            <person name="Hansen M."/>
            <person name="Howarth C."/>
            <person name="Imamovic A."/>
            <person name="Larimer J."/>
            <person name="McCowan C."/>
            <person name="Montmayeur A."/>
            <person name="Murphy C."/>
            <person name="Neiman D."/>
            <person name="Pearson M."/>
            <person name="Priest M."/>
            <person name="Roberts A."/>
            <person name="Saif S."/>
            <person name="Shea T."/>
            <person name="Sisk P."/>
            <person name="Sykes S."/>
            <person name="Wortman J."/>
            <person name="Nusbaum C."/>
            <person name="Birren B."/>
        </authorList>
    </citation>
    <scope>NUCLEOTIDE SEQUENCE [LARGE SCALE GENOMIC DNA]</scope>
    <source>
        <strain evidence="2">race PST-78</strain>
    </source>
</reference>
<dbReference type="PANTHER" id="PTHR33069">
    <property type="entry name" value="CHROMOSOME 7, WHOLE GENOME SHOTGUN SEQUENCE-RELATED"/>
    <property type="match status" value="1"/>
</dbReference>
<dbReference type="EMBL" id="AJIL01000060">
    <property type="protein sequence ID" value="KNE98138.1"/>
    <property type="molecule type" value="Genomic_DNA"/>
</dbReference>